<dbReference type="InterPro" id="IPR003675">
    <property type="entry name" value="Rce1/LyrA-like_dom"/>
</dbReference>
<dbReference type="EMBL" id="CP002480">
    <property type="protein sequence ID" value="ADW68154.1"/>
    <property type="molecule type" value="Genomic_DNA"/>
</dbReference>
<evidence type="ECO:0000259" key="2">
    <source>
        <dbReference type="Pfam" id="PF02517"/>
    </source>
</evidence>
<dbReference type="GO" id="GO:0080120">
    <property type="term" value="P:CAAX-box protein maturation"/>
    <property type="evidence" value="ECO:0007669"/>
    <property type="project" value="UniProtKB-ARBA"/>
</dbReference>
<evidence type="ECO:0000313" key="3">
    <source>
        <dbReference type="EMBL" id="ADW68154.1"/>
    </source>
</evidence>
<dbReference type="Pfam" id="PF02517">
    <property type="entry name" value="Rce1-like"/>
    <property type="match status" value="1"/>
</dbReference>
<gene>
    <name evidence="3" type="ordered locus">AciX9_1091</name>
</gene>
<keyword evidence="1" id="KW-0812">Transmembrane</keyword>
<evidence type="ECO:0000313" key="4">
    <source>
        <dbReference type="Proteomes" id="UP000000343"/>
    </source>
</evidence>
<keyword evidence="1" id="KW-0472">Membrane</keyword>
<feature type="transmembrane region" description="Helical" evidence="1">
    <location>
        <begin position="201"/>
        <end position="220"/>
    </location>
</feature>
<dbReference type="RefSeq" id="WP_013579477.1">
    <property type="nucleotide sequence ID" value="NC_015064.1"/>
</dbReference>
<protein>
    <submittedName>
        <fullName evidence="3">Abortive infection protein</fullName>
    </submittedName>
</protein>
<feature type="transmembrane region" description="Helical" evidence="1">
    <location>
        <begin position="118"/>
        <end position="138"/>
    </location>
</feature>
<keyword evidence="1" id="KW-1133">Transmembrane helix</keyword>
<keyword evidence="4" id="KW-1185">Reference proteome</keyword>
<organism evidence="4">
    <name type="scientific">Granulicella tundricola (strain ATCC BAA-1859 / DSM 23138 / MP5ACTX9)</name>
    <dbReference type="NCBI Taxonomy" id="1198114"/>
    <lineage>
        <taxon>Bacteria</taxon>
        <taxon>Pseudomonadati</taxon>
        <taxon>Acidobacteriota</taxon>
        <taxon>Terriglobia</taxon>
        <taxon>Terriglobales</taxon>
        <taxon>Acidobacteriaceae</taxon>
        <taxon>Granulicella</taxon>
    </lineage>
</organism>
<dbReference type="HOGENOM" id="CLU_051806_2_0_0"/>
<sequence length="338" mass="36696">MEPIEPNQAPAITTPEPPTLRRLFLGDDGLRAGWSFALYLLLVALIAFSLKAAILHFHLLPTPTKNAAPHDMTPRSAIIGDGINFAVMALAAWLMSFIERRPFSRYGFSLRRALPDFLIGILWGFAMLSALAGTLLLTHHLAFDGILLHGHAAAIYAAKWALGFLLVGLFEEFGFRGYFQYTIARGVSGIARTMSPNFRHAHAVGFWVSAFIFSMVLFTLTHVGNSGETLEGILAVAGAGAVLVFSLYRTGTLWWAIGWHAAWDWAQTFFYGTPDSGLHGVGHLLGTHPTGSTFLSGGSAGPEGSLFVLPTLALTALVIHLTLPRRTYPLTPDQSPTR</sequence>
<evidence type="ECO:0000256" key="1">
    <source>
        <dbReference type="SAM" id="Phobius"/>
    </source>
</evidence>
<feature type="transmembrane region" description="Helical" evidence="1">
    <location>
        <begin position="36"/>
        <end position="57"/>
    </location>
</feature>
<dbReference type="PANTHER" id="PTHR39430:SF1">
    <property type="entry name" value="PROTEASE"/>
    <property type="match status" value="1"/>
</dbReference>
<feature type="transmembrane region" description="Helical" evidence="1">
    <location>
        <begin position="78"/>
        <end position="98"/>
    </location>
</feature>
<feature type="transmembrane region" description="Helical" evidence="1">
    <location>
        <begin position="150"/>
        <end position="170"/>
    </location>
</feature>
<accession>E8X320</accession>
<dbReference type="GO" id="GO:0004175">
    <property type="term" value="F:endopeptidase activity"/>
    <property type="evidence" value="ECO:0007669"/>
    <property type="project" value="UniProtKB-ARBA"/>
</dbReference>
<dbReference type="eggNOG" id="COG1266">
    <property type="taxonomic scope" value="Bacteria"/>
</dbReference>
<feature type="domain" description="CAAX prenyl protease 2/Lysostaphin resistance protein A-like" evidence="2">
    <location>
        <begin position="158"/>
        <end position="265"/>
    </location>
</feature>
<dbReference type="OrthoDB" id="324900at2"/>
<feature type="transmembrane region" description="Helical" evidence="1">
    <location>
        <begin position="232"/>
        <end position="257"/>
    </location>
</feature>
<dbReference type="PaxDb" id="1198114-AciX9_1091"/>
<dbReference type="AlphaFoldDB" id="E8X320"/>
<dbReference type="PANTHER" id="PTHR39430">
    <property type="entry name" value="MEMBRANE-ASSOCIATED PROTEASE-RELATED"/>
    <property type="match status" value="1"/>
</dbReference>
<dbReference type="Proteomes" id="UP000000343">
    <property type="component" value="Chromosome"/>
</dbReference>
<proteinExistence type="predicted"/>
<dbReference type="KEGG" id="acm:AciX9_1091"/>
<dbReference type="STRING" id="1198114.AciX9_1091"/>
<name>E8X320_GRATM</name>
<reference evidence="4" key="1">
    <citation type="submission" date="2011-01" db="EMBL/GenBank/DDBJ databases">
        <title>Complete sequence of chromosome of Acidobacterium sp. MP5ACTX9.</title>
        <authorList>
            <consortium name="US DOE Joint Genome Institute"/>
            <person name="Lucas S."/>
            <person name="Copeland A."/>
            <person name="Lapidus A."/>
            <person name="Cheng J.-F."/>
            <person name="Goodwin L."/>
            <person name="Pitluck S."/>
            <person name="Teshima H."/>
            <person name="Detter J.C."/>
            <person name="Han C."/>
            <person name="Tapia R."/>
            <person name="Land M."/>
            <person name="Hauser L."/>
            <person name="Kyrpides N."/>
            <person name="Ivanova N."/>
            <person name="Ovchinnikova G."/>
            <person name="Pagani I."/>
            <person name="Rawat S.R."/>
            <person name="Mannisto M."/>
            <person name="Haggblom M.M."/>
            <person name="Woyke T."/>
        </authorList>
    </citation>
    <scope>NUCLEOTIDE SEQUENCE [LARGE SCALE GENOMIC DNA]</scope>
    <source>
        <strain evidence="4">MP5ACTX9</strain>
    </source>
</reference>